<dbReference type="EMBL" id="JAUBYV010000005">
    <property type="protein sequence ID" value="KAK2626891.1"/>
    <property type="molecule type" value="Genomic_DNA"/>
</dbReference>
<gene>
    <name evidence="3" type="ORF">QTJ16_004066</name>
</gene>
<feature type="compositionally biased region" description="Pro residues" evidence="1">
    <location>
        <begin position="68"/>
        <end position="79"/>
    </location>
</feature>
<feature type="compositionally biased region" description="Pro residues" evidence="1">
    <location>
        <begin position="324"/>
        <end position="333"/>
    </location>
</feature>
<feature type="compositionally biased region" description="Pro residues" evidence="1">
    <location>
        <begin position="210"/>
        <end position="223"/>
    </location>
</feature>
<feature type="compositionally biased region" description="Pro residues" evidence="1">
    <location>
        <begin position="288"/>
        <end position="297"/>
    </location>
</feature>
<feature type="compositionally biased region" description="Pro residues" evidence="1">
    <location>
        <begin position="154"/>
        <end position="172"/>
    </location>
</feature>
<evidence type="ECO:0000313" key="3">
    <source>
        <dbReference type="EMBL" id="KAK2626891.1"/>
    </source>
</evidence>
<name>A0AAD9T0A2_9HELO</name>
<organism evidence="3 4">
    <name type="scientific">Diplocarpon rosae</name>
    <dbReference type="NCBI Taxonomy" id="946125"/>
    <lineage>
        <taxon>Eukaryota</taxon>
        <taxon>Fungi</taxon>
        <taxon>Dikarya</taxon>
        <taxon>Ascomycota</taxon>
        <taxon>Pezizomycotina</taxon>
        <taxon>Leotiomycetes</taxon>
        <taxon>Helotiales</taxon>
        <taxon>Drepanopezizaceae</taxon>
        <taxon>Diplocarpon</taxon>
    </lineage>
</organism>
<sequence length="443" mass="44600">MPPPPPPPPPPMGGGPPPPPPLGNLPTRPPAGNRGALLSDISKGKQLKKAVTNDRSAPIVGKVSGGPGPSPMGGAPPVPVGGLKTPGAGNRARSNSDQSGRDAGGATGTEQAPQLAGLFAGGMPKLKKRGGGIDTGANRESSTLDQDFSKSSAPKPPPMAAPRPPTTAPPLPGSQNGIARPLSSIPSIANLRNFGGNSAQRPMSSASTRGPPPPIGKKPPIKPPAFRKPSSLQQPPPAPSSAPPPPSSVPPPPSSAAPPPPLPQSSAPPPPALPQVSAPQPLMNGPSRPQPPPPPTLSPLSNGANQSLAMSAAIRAAERASPSAAPPPPPLPPSASSFSAPSPPSSTPPPPSSAPPPPSSRPTPQPLRSVDPSSYTLSSNGGLPKNSSPQRNSEPARRIFINDSRWKFQDESSLPKPREFTGGQKKYRAGRGSSVPLDLSAFT</sequence>
<feature type="domain" description="WH2" evidence="2">
    <location>
        <begin position="33"/>
        <end position="50"/>
    </location>
</feature>
<dbReference type="InterPro" id="IPR003124">
    <property type="entry name" value="WH2_dom"/>
</dbReference>
<dbReference type="AlphaFoldDB" id="A0AAD9T0A2"/>
<reference evidence="3" key="1">
    <citation type="submission" date="2023-06" db="EMBL/GenBank/DDBJ databases">
        <title>Draft genome of Marssonina rosae.</title>
        <authorList>
            <person name="Cheng Q."/>
        </authorList>
    </citation>
    <scope>NUCLEOTIDE SEQUENCE</scope>
    <source>
        <strain evidence="3">R4</strain>
    </source>
</reference>
<dbReference type="GO" id="GO:0003779">
    <property type="term" value="F:actin binding"/>
    <property type="evidence" value="ECO:0007669"/>
    <property type="project" value="InterPro"/>
</dbReference>
<feature type="compositionally biased region" description="Pro residues" evidence="1">
    <location>
        <begin position="1"/>
        <end position="29"/>
    </location>
</feature>
<keyword evidence="4" id="KW-1185">Reference proteome</keyword>
<feature type="compositionally biased region" description="Polar residues" evidence="1">
    <location>
        <begin position="371"/>
        <end position="393"/>
    </location>
</feature>
<feature type="compositionally biased region" description="Pro residues" evidence="1">
    <location>
        <begin position="234"/>
        <end position="273"/>
    </location>
</feature>
<dbReference type="PROSITE" id="PS51082">
    <property type="entry name" value="WH2"/>
    <property type="match status" value="1"/>
</dbReference>
<feature type="region of interest" description="Disordered" evidence="1">
    <location>
        <begin position="1"/>
        <end position="443"/>
    </location>
</feature>
<proteinExistence type="predicted"/>
<feature type="compositionally biased region" description="Low complexity" evidence="1">
    <location>
        <begin position="307"/>
        <end position="323"/>
    </location>
</feature>
<dbReference type="Pfam" id="PF02205">
    <property type="entry name" value="WH2"/>
    <property type="match status" value="1"/>
</dbReference>
<accession>A0AAD9T0A2</accession>
<protein>
    <recommendedName>
        <fullName evidence="2">WH2 domain-containing protein</fullName>
    </recommendedName>
</protein>
<dbReference type="Proteomes" id="UP001285354">
    <property type="component" value="Unassembled WGS sequence"/>
</dbReference>
<comment type="caution">
    <text evidence="3">The sequence shown here is derived from an EMBL/GenBank/DDBJ whole genome shotgun (WGS) entry which is preliminary data.</text>
</comment>
<evidence type="ECO:0000256" key="1">
    <source>
        <dbReference type="SAM" id="MobiDB-lite"/>
    </source>
</evidence>
<evidence type="ECO:0000259" key="2">
    <source>
        <dbReference type="PROSITE" id="PS51082"/>
    </source>
</evidence>
<feature type="compositionally biased region" description="Polar residues" evidence="1">
    <location>
        <begin position="195"/>
        <end position="208"/>
    </location>
</feature>
<evidence type="ECO:0000313" key="4">
    <source>
        <dbReference type="Proteomes" id="UP001285354"/>
    </source>
</evidence>
<feature type="compositionally biased region" description="Pro residues" evidence="1">
    <location>
        <begin position="341"/>
        <end position="365"/>
    </location>
</feature>
<feature type="compositionally biased region" description="Polar residues" evidence="1">
    <location>
        <begin position="138"/>
        <end position="152"/>
    </location>
</feature>